<protein>
    <recommendedName>
        <fullName evidence="1">valine--tRNA ligase</fullName>
        <ecNumber evidence="1">6.1.1.9</ecNumber>
    </recommendedName>
    <alternativeName>
        <fullName evidence="7">Valyl-tRNA synthetase</fullName>
    </alternativeName>
</protein>
<keyword evidence="4" id="KW-0067">ATP-binding</keyword>
<dbReference type="PANTHER" id="PTHR11946:SF93">
    <property type="entry name" value="VALINE--TRNA LIGASE, CHLOROPLASTIC_MITOCHONDRIAL 2"/>
    <property type="match status" value="1"/>
</dbReference>
<keyword evidence="6" id="KW-0030">Aminoacyl-tRNA synthetase</keyword>
<evidence type="ECO:0000313" key="10">
    <source>
        <dbReference type="EMBL" id="CAK0824213.1"/>
    </source>
</evidence>
<evidence type="ECO:0000256" key="6">
    <source>
        <dbReference type="ARBA" id="ARBA00023146"/>
    </source>
</evidence>
<dbReference type="Pfam" id="PF08264">
    <property type="entry name" value="Anticodon_1"/>
    <property type="match status" value="1"/>
</dbReference>
<keyword evidence="5" id="KW-0648">Protein biosynthesis</keyword>
<feature type="domain" description="Methionyl/Valyl/Leucyl/Isoleucyl-tRNA synthetase anticodon-binding" evidence="9">
    <location>
        <begin position="1"/>
        <end position="70"/>
    </location>
</feature>
<comment type="catalytic activity">
    <reaction evidence="8">
        <text>tRNA(Val) + L-valine + ATP = L-valyl-tRNA(Val) + AMP + diphosphate</text>
        <dbReference type="Rhea" id="RHEA:10704"/>
        <dbReference type="Rhea" id="RHEA-COMP:9672"/>
        <dbReference type="Rhea" id="RHEA-COMP:9708"/>
        <dbReference type="ChEBI" id="CHEBI:30616"/>
        <dbReference type="ChEBI" id="CHEBI:33019"/>
        <dbReference type="ChEBI" id="CHEBI:57762"/>
        <dbReference type="ChEBI" id="CHEBI:78442"/>
        <dbReference type="ChEBI" id="CHEBI:78537"/>
        <dbReference type="ChEBI" id="CHEBI:456215"/>
        <dbReference type="EC" id="6.1.1.9"/>
    </reaction>
</comment>
<proteinExistence type="predicted"/>
<accession>A0ABN9RXT8</accession>
<dbReference type="EC" id="6.1.1.9" evidence="1"/>
<dbReference type="EMBL" id="CAUYUJ010008535">
    <property type="protein sequence ID" value="CAK0824213.1"/>
    <property type="molecule type" value="Genomic_DNA"/>
</dbReference>
<evidence type="ECO:0000256" key="4">
    <source>
        <dbReference type="ARBA" id="ARBA00022840"/>
    </source>
</evidence>
<keyword evidence="2" id="KW-0436">Ligase</keyword>
<keyword evidence="11" id="KW-1185">Reference proteome</keyword>
<dbReference type="PANTHER" id="PTHR11946">
    <property type="entry name" value="VALYL-TRNA SYNTHETASES"/>
    <property type="match status" value="1"/>
</dbReference>
<evidence type="ECO:0000256" key="1">
    <source>
        <dbReference type="ARBA" id="ARBA00013169"/>
    </source>
</evidence>
<evidence type="ECO:0000256" key="5">
    <source>
        <dbReference type="ARBA" id="ARBA00022917"/>
    </source>
</evidence>
<evidence type="ECO:0000256" key="7">
    <source>
        <dbReference type="ARBA" id="ARBA00029936"/>
    </source>
</evidence>
<dbReference type="SUPFAM" id="SSF47323">
    <property type="entry name" value="Anticodon-binding domain of a subclass of class I aminoacyl-tRNA synthetases"/>
    <property type="match status" value="1"/>
</dbReference>
<reference evidence="10" key="1">
    <citation type="submission" date="2023-10" db="EMBL/GenBank/DDBJ databases">
        <authorList>
            <person name="Chen Y."/>
            <person name="Shah S."/>
            <person name="Dougan E. K."/>
            <person name="Thang M."/>
            <person name="Chan C."/>
        </authorList>
    </citation>
    <scope>NUCLEOTIDE SEQUENCE [LARGE SCALE GENOMIC DNA]</scope>
</reference>
<evidence type="ECO:0000256" key="8">
    <source>
        <dbReference type="ARBA" id="ARBA00047552"/>
    </source>
</evidence>
<dbReference type="InterPro" id="IPR013155">
    <property type="entry name" value="M/V/L/I-tRNA-synth_anticd-bd"/>
</dbReference>
<organism evidence="10 11">
    <name type="scientific">Prorocentrum cordatum</name>
    <dbReference type="NCBI Taxonomy" id="2364126"/>
    <lineage>
        <taxon>Eukaryota</taxon>
        <taxon>Sar</taxon>
        <taxon>Alveolata</taxon>
        <taxon>Dinophyceae</taxon>
        <taxon>Prorocentrales</taxon>
        <taxon>Prorocentraceae</taxon>
        <taxon>Prorocentrum</taxon>
    </lineage>
</organism>
<gene>
    <name evidence="10" type="ORF">PCOR1329_LOCUS24679</name>
</gene>
<name>A0ABN9RXT8_9DINO</name>
<dbReference type="Proteomes" id="UP001189429">
    <property type="component" value="Unassembled WGS sequence"/>
</dbReference>
<comment type="caution">
    <text evidence="10">The sequence shown here is derived from an EMBL/GenBank/DDBJ whole genome shotgun (WGS) entry which is preliminary data.</text>
</comment>
<dbReference type="Gene3D" id="1.10.730.10">
    <property type="entry name" value="Isoleucyl-tRNA Synthetase, Domain 1"/>
    <property type="match status" value="1"/>
</dbReference>
<dbReference type="InterPro" id="IPR002303">
    <property type="entry name" value="Valyl-tRNA_ligase"/>
</dbReference>
<evidence type="ECO:0000259" key="9">
    <source>
        <dbReference type="Pfam" id="PF08264"/>
    </source>
</evidence>
<dbReference type="InterPro" id="IPR009080">
    <property type="entry name" value="tRNAsynth_Ia_anticodon-bd"/>
</dbReference>
<evidence type="ECO:0000256" key="2">
    <source>
        <dbReference type="ARBA" id="ARBA00022598"/>
    </source>
</evidence>
<evidence type="ECO:0000256" key="3">
    <source>
        <dbReference type="ARBA" id="ARBA00022741"/>
    </source>
</evidence>
<sequence>MPYVTEAVWQRLPRGSSSPASLMITPWLDLSGGALSDQNAEYCFDRMCSIVSKVRNARAEQEVAPKEKVALTIWCEDLELARALQEEKAVIAHLTKADVDHTEERATSKVAARARRTASSAAWWPTAWRSTCFPQSRRSISKRSCSA</sequence>
<evidence type="ECO:0000313" key="11">
    <source>
        <dbReference type="Proteomes" id="UP001189429"/>
    </source>
</evidence>
<keyword evidence="3" id="KW-0547">Nucleotide-binding</keyword>